<organism evidence="1">
    <name type="scientific">bioreactor metagenome</name>
    <dbReference type="NCBI Taxonomy" id="1076179"/>
    <lineage>
        <taxon>unclassified sequences</taxon>
        <taxon>metagenomes</taxon>
        <taxon>ecological metagenomes</taxon>
    </lineage>
</organism>
<dbReference type="AlphaFoldDB" id="A0A645B0T3"/>
<reference evidence="1" key="1">
    <citation type="submission" date="2019-08" db="EMBL/GenBank/DDBJ databases">
        <authorList>
            <person name="Kucharzyk K."/>
            <person name="Murdoch R.W."/>
            <person name="Higgins S."/>
            <person name="Loffler F."/>
        </authorList>
    </citation>
    <scope>NUCLEOTIDE SEQUENCE</scope>
</reference>
<proteinExistence type="predicted"/>
<comment type="caution">
    <text evidence="1">The sequence shown here is derived from an EMBL/GenBank/DDBJ whole genome shotgun (WGS) entry which is preliminary data.</text>
</comment>
<dbReference type="EMBL" id="VSSQ01017097">
    <property type="protein sequence ID" value="MPM59050.1"/>
    <property type="molecule type" value="Genomic_DNA"/>
</dbReference>
<name>A0A645B0T3_9ZZZZ</name>
<accession>A0A645B0T3</accession>
<evidence type="ECO:0000313" key="1">
    <source>
        <dbReference type="EMBL" id="MPM59050.1"/>
    </source>
</evidence>
<sequence>MRIIPNALLRIISEYPIKAKINKLKAKAMFSERWLTFR</sequence>
<protein>
    <submittedName>
        <fullName evidence="1">Uncharacterized protein</fullName>
    </submittedName>
</protein>
<gene>
    <name evidence="1" type="ORF">SDC9_105888</name>
</gene>